<organism evidence="3 4">
    <name type="scientific">Lasiosphaeria ovina</name>
    <dbReference type="NCBI Taxonomy" id="92902"/>
    <lineage>
        <taxon>Eukaryota</taxon>
        <taxon>Fungi</taxon>
        <taxon>Dikarya</taxon>
        <taxon>Ascomycota</taxon>
        <taxon>Pezizomycotina</taxon>
        <taxon>Sordariomycetes</taxon>
        <taxon>Sordariomycetidae</taxon>
        <taxon>Sordariales</taxon>
        <taxon>Lasiosphaeriaceae</taxon>
        <taxon>Lasiosphaeria</taxon>
    </lineage>
</organism>
<evidence type="ECO:0000313" key="3">
    <source>
        <dbReference type="EMBL" id="KAK3378629.1"/>
    </source>
</evidence>
<gene>
    <name evidence="3" type="ORF">B0T24DRAFT_609431</name>
</gene>
<dbReference type="AlphaFoldDB" id="A0AAE0NDD6"/>
<evidence type="ECO:0000256" key="1">
    <source>
        <dbReference type="SAM" id="MobiDB-lite"/>
    </source>
</evidence>
<reference evidence="3" key="2">
    <citation type="submission" date="2023-06" db="EMBL/GenBank/DDBJ databases">
        <authorList>
            <consortium name="Lawrence Berkeley National Laboratory"/>
            <person name="Haridas S."/>
            <person name="Hensen N."/>
            <person name="Bonometti L."/>
            <person name="Westerberg I."/>
            <person name="Brannstrom I.O."/>
            <person name="Guillou S."/>
            <person name="Cros-Aarteil S."/>
            <person name="Calhoun S."/>
            <person name="Kuo A."/>
            <person name="Mondo S."/>
            <person name="Pangilinan J."/>
            <person name="Riley R."/>
            <person name="Labutti K."/>
            <person name="Andreopoulos B."/>
            <person name="Lipzen A."/>
            <person name="Chen C."/>
            <person name="Yanf M."/>
            <person name="Daum C."/>
            <person name="Ng V."/>
            <person name="Clum A."/>
            <person name="Steindorff A."/>
            <person name="Ohm R."/>
            <person name="Martin F."/>
            <person name="Silar P."/>
            <person name="Natvig D."/>
            <person name="Lalanne C."/>
            <person name="Gautier V."/>
            <person name="Ament-Velasquez S.L."/>
            <person name="Kruys A."/>
            <person name="Hutchinson M.I."/>
            <person name="Powell A.J."/>
            <person name="Barry K."/>
            <person name="Miller A.N."/>
            <person name="Grigoriev I.V."/>
            <person name="Debuchy R."/>
            <person name="Gladieux P."/>
            <person name="Thoren M.H."/>
            <person name="Johannesson H."/>
        </authorList>
    </citation>
    <scope>NUCLEOTIDE SEQUENCE</scope>
    <source>
        <strain evidence="3">CBS 958.72</strain>
    </source>
</reference>
<proteinExistence type="predicted"/>
<name>A0AAE0NDD6_9PEZI</name>
<evidence type="ECO:0000313" key="4">
    <source>
        <dbReference type="Proteomes" id="UP001287356"/>
    </source>
</evidence>
<sequence length="282" mass="28039">MVCQTRSVFDAPQCTSARQTDFFCQTDGYNSASTVYLNLDVSTTSSAMPTMSASPARSTTSTTPATSAKSAPPATSATSAESVPSTTAVPSTSTPASSAMPSSSTTSSSIASSSVASSSLISSSRVSSPTASSATSKPDPAATSLTATTAAAPSQNSTSAAAAETPPSSSSTPAWIAGAVIGPLAVAALAGLAFWLVKRRALSRSGGNLTELGISSPGEDDSFGYSTMGEAAALNLLASKPYGQQRRTRASELGGDQPAAYAAAVPPLSEAPGEEFAVRELP</sequence>
<accession>A0AAE0NDD6</accession>
<keyword evidence="2" id="KW-0812">Transmembrane</keyword>
<dbReference type="EMBL" id="JAULSN010000002">
    <property type="protein sequence ID" value="KAK3378629.1"/>
    <property type="molecule type" value="Genomic_DNA"/>
</dbReference>
<evidence type="ECO:0000256" key="2">
    <source>
        <dbReference type="SAM" id="Phobius"/>
    </source>
</evidence>
<comment type="caution">
    <text evidence="3">The sequence shown here is derived from an EMBL/GenBank/DDBJ whole genome shotgun (WGS) entry which is preliminary data.</text>
</comment>
<keyword evidence="2" id="KW-1133">Transmembrane helix</keyword>
<dbReference type="Proteomes" id="UP001287356">
    <property type="component" value="Unassembled WGS sequence"/>
</dbReference>
<keyword evidence="2" id="KW-0472">Membrane</keyword>
<protein>
    <submittedName>
        <fullName evidence="3">Uncharacterized protein</fullName>
    </submittedName>
</protein>
<keyword evidence="4" id="KW-1185">Reference proteome</keyword>
<feature type="region of interest" description="Disordered" evidence="1">
    <location>
        <begin position="46"/>
        <end position="108"/>
    </location>
</feature>
<feature type="transmembrane region" description="Helical" evidence="2">
    <location>
        <begin position="174"/>
        <end position="197"/>
    </location>
</feature>
<reference evidence="3" key="1">
    <citation type="journal article" date="2023" name="Mol. Phylogenet. Evol.">
        <title>Genome-scale phylogeny and comparative genomics of the fungal order Sordariales.</title>
        <authorList>
            <person name="Hensen N."/>
            <person name="Bonometti L."/>
            <person name="Westerberg I."/>
            <person name="Brannstrom I.O."/>
            <person name="Guillou S."/>
            <person name="Cros-Aarteil S."/>
            <person name="Calhoun S."/>
            <person name="Haridas S."/>
            <person name="Kuo A."/>
            <person name="Mondo S."/>
            <person name="Pangilinan J."/>
            <person name="Riley R."/>
            <person name="LaButti K."/>
            <person name="Andreopoulos B."/>
            <person name="Lipzen A."/>
            <person name="Chen C."/>
            <person name="Yan M."/>
            <person name="Daum C."/>
            <person name="Ng V."/>
            <person name="Clum A."/>
            <person name="Steindorff A."/>
            <person name="Ohm R.A."/>
            <person name="Martin F."/>
            <person name="Silar P."/>
            <person name="Natvig D.O."/>
            <person name="Lalanne C."/>
            <person name="Gautier V."/>
            <person name="Ament-Velasquez S.L."/>
            <person name="Kruys A."/>
            <person name="Hutchinson M.I."/>
            <person name="Powell A.J."/>
            <person name="Barry K."/>
            <person name="Miller A.N."/>
            <person name="Grigoriev I.V."/>
            <person name="Debuchy R."/>
            <person name="Gladieux P."/>
            <person name="Hiltunen Thoren M."/>
            <person name="Johannesson H."/>
        </authorList>
    </citation>
    <scope>NUCLEOTIDE SEQUENCE</scope>
    <source>
        <strain evidence="3">CBS 958.72</strain>
    </source>
</reference>
<feature type="region of interest" description="Disordered" evidence="1">
    <location>
        <begin position="126"/>
        <end position="171"/>
    </location>
</feature>